<evidence type="ECO:0000256" key="1">
    <source>
        <dbReference type="SAM" id="MobiDB-lite"/>
    </source>
</evidence>
<dbReference type="OrthoDB" id="2420947at2759"/>
<keyword evidence="3" id="KW-1185">Reference proteome</keyword>
<evidence type="ECO:0000313" key="3">
    <source>
        <dbReference type="Proteomes" id="UP000789508"/>
    </source>
</evidence>
<name>A0A9N9FRB2_9GLOM</name>
<protein>
    <submittedName>
        <fullName evidence="2">12508_t:CDS:1</fullName>
    </submittedName>
</protein>
<organism evidence="2 3">
    <name type="scientific">Ambispora leptoticha</name>
    <dbReference type="NCBI Taxonomy" id="144679"/>
    <lineage>
        <taxon>Eukaryota</taxon>
        <taxon>Fungi</taxon>
        <taxon>Fungi incertae sedis</taxon>
        <taxon>Mucoromycota</taxon>
        <taxon>Glomeromycotina</taxon>
        <taxon>Glomeromycetes</taxon>
        <taxon>Archaeosporales</taxon>
        <taxon>Ambisporaceae</taxon>
        <taxon>Ambispora</taxon>
    </lineage>
</organism>
<reference evidence="2" key="1">
    <citation type="submission" date="2021-06" db="EMBL/GenBank/DDBJ databases">
        <authorList>
            <person name="Kallberg Y."/>
            <person name="Tangrot J."/>
            <person name="Rosling A."/>
        </authorList>
    </citation>
    <scope>NUCLEOTIDE SEQUENCE</scope>
    <source>
        <strain evidence="2">FL130A</strain>
    </source>
</reference>
<dbReference type="EMBL" id="CAJVPS010001802">
    <property type="protein sequence ID" value="CAG8550937.1"/>
    <property type="molecule type" value="Genomic_DNA"/>
</dbReference>
<comment type="caution">
    <text evidence="2">The sequence shown here is derived from an EMBL/GenBank/DDBJ whole genome shotgun (WGS) entry which is preliminary data.</text>
</comment>
<proteinExistence type="predicted"/>
<sequence>MVSNSYNKKKIDKEKGKQVLRDEDEDSEDPLSFPASHIQREEQHNSRQLKQFAVDDDTSDDPLTQCFVTTTTKSYPSKPNINKKRLRSLRRQKIQRFLESTSNYSLQPKVCSISQTTIQQRWKPLDTLSKRQLVRALRNIASSVTFNIRNASKRAEVQRDLDALISSINKRLETVSLPKPVKNMAFDSKKFTSQNVKRYGKYSCVRIRDDKANGNTARSRKTATEERDALERFREMKISQDSQSSRRSESKLYPLLQAKLEDPIDIDDELIKNNITAPLTKEEERVWDPAKDQTIIDLKNSLLPHLRSINSSTQSLDDVVYRIGDAERKLWRLLRVAGLDEQISQIQ</sequence>
<dbReference type="Proteomes" id="UP000789508">
    <property type="component" value="Unassembled WGS sequence"/>
</dbReference>
<gene>
    <name evidence="2" type="ORF">ALEPTO_LOCUS5873</name>
</gene>
<feature type="region of interest" description="Disordered" evidence="1">
    <location>
        <begin position="1"/>
        <end position="59"/>
    </location>
</feature>
<feature type="compositionally biased region" description="Basic and acidic residues" evidence="1">
    <location>
        <begin position="9"/>
        <end position="21"/>
    </location>
</feature>
<dbReference type="AlphaFoldDB" id="A0A9N9FRB2"/>
<evidence type="ECO:0000313" key="2">
    <source>
        <dbReference type="EMBL" id="CAG8550937.1"/>
    </source>
</evidence>
<accession>A0A9N9FRB2</accession>